<dbReference type="InterPro" id="IPR036097">
    <property type="entry name" value="HisK_dim/P_sf"/>
</dbReference>
<dbReference type="SUPFAM" id="SSF47226">
    <property type="entry name" value="Histidine-containing phosphotransfer domain, HPT domain"/>
    <property type="match status" value="1"/>
</dbReference>
<dbReference type="SMART" id="SM00091">
    <property type="entry name" value="PAS"/>
    <property type="match status" value="1"/>
</dbReference>
<dbReference type="EMBL" id="RYFG02000091">
    <property type="protein sequence ID" value="TRW95245.1"/>
    <property type="molecule type" value="Genomic_DNA"/>
</dbReference>
<evidence type="ECO:0000313" key="22">
    <source>
        <dbReference type="EMBL" id="TRW95245.1"/>
    </source>
</evidence>
<dbReference type="RefSeq" id="WP_127029944.1">
    <property type="nucleotide sequence ID" value="NZ_RYFG02000091.1"/>
</dbReference>
<feature type="domain" description="Response regulatory" evidence="18">
    <location>
        <begin position="444"/>
        <end position="562"/>
    </location>
</feature>
<keyword evidence="8" id="KW-0812">Transmembrane</keyword>
<dbReference type="InterPro" id="IPR000014">
    <property type="entry name" value="PAS"/>
</dbReference>
<dbReference type="InterPro" id="IPR001789">
    <property type="entry name" value="Sig_transdc_resp-reg_receiver"/>
</dbReference>
<dbReference type="SUPFAM" id="SSF55785">
    <property type="entry name" value="PYP-like sensor domain (PAS domain)"/>
    <property type="match status" value="1"/>
</dbReference>
<dbReference type="InterPro" id="IPR036890">
    <property type="entry name" value="HATPase_C_sf"/>
</dbReference>
<dbReference type="SMART" id="SM00388">
    <property type="entry name" value="HisKA"/>
    <property type="match status" value="1"/>
</dbReference>
<dbReference type="Pfam" id="PF00072">
    <property type="entry name" value="Response_reg"/>
    <property type="match status" value="1"/>
</dbReference>
<keyword evidence="6 15" id="KW-0597">Phosphoprotein</keyword>
<dbReference type="InterPro" id="IPR036641">
    <property type="entry name" value="HPT_dom_sf"/>
</dbReference>
<evidence type="ECO:0000256" key="15">
    <source>
        <dbReference type="PROSITE-ProRule" id="PRU00169"/>
    </source>
</evidence>
<feature type="domain" description="PAS" evidence="19">
    <location>
        <begin position="60"/>
        <end position="123"/>
    </location>
</feature>
<dbReference type="Gene3D" id="3.30.450.20">
    <property type="entry name" value="PAS domain"/>
    <property type="match status" value="1"/>
</dbReference>
<keyword evidence="10" id="KW-0547">Nucleotide-binding</keyword>
<dbReference type="PRINTS" id="PR00344">
    <property type="entry name" value="BCTRLSENSOR"/>
</dbReference>
<dbReference type="Gene3D" id="1.20.120.160">
    <property type="entry name" value="HPT domain"/>
    <property type="match status" value="1"/>
</dbReference>
<evidence type="ECO:0000256" key="1">
    <source>
        <dbReference type="ARBA" id="ARBA00000085"/>
    </source>
</evidence>
<dbReference type="InterPro" id="IPR000700">
    <property type="entry name" value="PAS-assoc_C"/>
</dbReference>
<dbReference type="SUPFAM" id="SSF52172">
    <property type="entry name" value="CheY-like"/>
    <property type="match status" value="1"/>
</dbReference>
<keyword evidence="10" id="KW-0067">ATP-binding</keyword>
<evidence type="ECO:0000256" key="10">
    <source>
        <dbReference type="ARBA" id="ARBA00022840"/>
    </source>
</evidence>
<evidence type="ECO:0000259" key="18">
    <source>
        <dbReference type="PROSITE" id="PS50110"/>
    </source>
</evidence>
<dbReference type="InterPro" id="IPR005467">
    <property type="entry name" value="His_kinase_dom"/>
</dbReference>
<evidence type="ECO:0000256" key="16">
    <source>
        <dbReference type="SAM" id="Coils"/>
    </source>
</evidence>
<dbReference type="InterPro" id="IPR013767">
    <property type="entry name" value="PAS_fold"/>
</dbReference>
<name>A0ABY3CB83_9GAMM</name>
<comment type="caution">
    <text evidence="22">The sequence shown here is derived from an EMBL/GenBank/DDBJ whole genome shotgun (WGS) entry which is preliminary data.</text>
</comment>
<evidence type="ECO:0000256" key="7">
    <source>
        <dbReference type="ARBA" id="ARBA00022679"/>
    </source>
</evidence>
<evidence type="ECO:0000256" key="8">
    <source>
        <dbReference type="ARBA" id="ARBA00022692"/>
    </source>
</evidence>
<dbReference type="NCBIfam" id="TIGR00229">
    <property type="entry name" value="sensory_box"/>
    <property type="match status" value="1"/>
</dbReference>
<evidence type="ECO:0000256" key="13">
    <source>
        <dbReference type="ARBA" id="ARBA00023136"/>
    </source>
</evidence>
<dbReference type="PROSITE" id="PS50109">
    <property type="entry name" value="HIS_KIN"/>
    <property type="match status" value="1"/>
</dbReference>
<dbReference type="CDD" id="cd17546">
    <property type="entry name" value="REC_hyHK_CKI1_RcsC-like"/>
    <property type="match status" value="1"/>
</dbReference>
<reference evidence="22 23" key="1">
    <citation type="journal article" date="2019" name="Antonie Van Leeuwenhoek">
        <title>Description of 'Ca. Methylobacter oryzae' KRF1, a novel species from the environmentally important Methylobacter clade 2.</title>
        <authorList>
            <person name="Khatri K."/>
            <person name="Mohite J.A."/>
            <person name="Pandit P.S."/>
            <person name="Bahulikar R."/>
            <person name="Rahalkar M.C."/>
        </authorList>
    </citation>
    <scope>NUCLEOTIDE SEQUENCE [LARGE SCALE GENOMIC DNA]</scope>
    <source>
        <strain evidence="22 23">KRF1</strain>
    </source>
</reference>
<keyword evidence="11" id="KW-1133">Transmembrane helix</keyword>
<sequence length="782" mass="85923">MEKLQQEIERLRRRLEREKAARKQAENLAEEKTRQLYKTNNELTLLSTDLEAAVSKAVGVITNAAEGVIITDENGIITTFNPAAEKIFATTAAQVEGLNISRLMTGEDARNHDRHIQKYLNTGEKRAVDQGVRELTARRGDGRLIPIELTISEMHVQDRRMFIGMVRDITEAKKAKEELRRAKEQAEVANQAKSNFLANMSHEIRTPMNAIIGFTEVVLQDRTLSTQTVQHIRTIHNAAKGLLGIINNILDVSKLESGKFILESVCFHLPNMMTDTLRTVRQQAAEKGLVIDFVCAANVPLRVQGDPTRLRQVVLNLVGNAIKFTEQGRITVLADMENRADMIHVSVSDSGIGMTPEQVAKIFEPFSQADASTIRRFGGTGLGTSICKQIVELMDGNIWVESKLGTGSTFHFTARLPAKQDSTDCLYEEAESIVEGYISPRLFKILLAEDVETNATLTMLRLNQQGHDVEWVKDGREALAAFQRGGYDAILMDVMMPNLDGCEATRKIRALEKETGKRIPILALTASITNEDHQNCYQADMDSVQAKPIDFDALLAAMEYIIPAGAGKPNTHHKIEIGNTADIDFSVLSPVADYPKALSTWRNASAYAKALLSFVREHSNDAQEIERLLTAYPEQPGPARTLAHTLKGTAGNLALQQIAGLAAEIDTALKISLPDKALPLSQNLNDSLNEAAAAIGKLRLPASLEAEKTKTFDAEAIGGLLEQLSSAMEELNPDAVEPILALLADYLSASDLAPISKSVEAFDFDEAQTRTLALAEKLDLTL</sequence>
<dbReference type="Pfam" id="PF00989">
    <property type="entry name" value="PAS"/>
    <property type="match status" value="1"/>
</dbReference>
<proteinExistence type="predicted"/>
<dbReference type="PROSITE" id="PS50894">
    <property type="entry name" value="HPT"/>
    <property type="match status" value="1"/>
</dbReference>
<dbReference type="Pfam" id="PF02518">
    <property type="entry name" value="HATPase_c"/>
    <property type="match status" value="1"/>
</dbReference>
<evidence type="ECO:0000259" key="21">
    <source>
        <dbReference type="PROSITE" id="PS50894"/>
    </source>
</evidence>
<accession>A0ABY3CB83</accession>
<dbReference type="Gene3D" id="3.40.50.2300">
    <property type="match status" value="1"/>
</dbReference>
<evidence type="ECO:0000259" key="20">
    <source>
        <dbReference type="PROSITE" id="PS50113"/>
    </source>
</evidence>
<feature type="modified residue" description="4-aspartylphosphate" evidence="15">
    <location>
        <position position="493"/>
    </location>
</feature>
<dbReference type="PROSITE" id="PS50113">
    <property type="entry name" value="PAC"/>
    <property type="match status" value="1"/>
</dbReference>
<evidence type="ECO:0000259" key="19">
    <source>
        <dbReference type="PROSITE" id="PS50112"/>
    </source>
</evidence>
<dbReference type="SUPFAM" id="SSF47384">
    <property type="entry name" value="Homodimeric domain of signal transducing histidine kinase"/>
    <property type="match status" value="1"/>
</dbReference>
<dbReference type="InterPro" id="IPR003661">
    <property type="entry name" value="HisK_dim/P_dom"/>
</dbReference>
<dbReference type="CDD" id="cd16922">
    <property type="entry name" value="HATPase_EvgS-ArcB-TorS-like"/>
    <property type="match status" value="1"/>
</dbReference>
<feature type="coiled-coil region" evidence="16">
    <location>
        <begin position="165"/>
        <end position="199"/>
    </location>
</feature>
<evidence type="ECO:0000256" key="9">
    <source>
        <dbReference type="ARBA" id="ARBA00022777"/>
    </source>
</evidence>
<keyword evidence="16" id="KW-0175">Coiled coil</keyword>
<keyword evidence="4" id="KW-1003">Cell membrane</keyword>
<keyword evidence="5" id="KW-0997">Cell inner membrane</keyword>
<dbReference type="InterPro" id="IPR008207">
    <property type="entry name" value="Sig_transdc_His_kin_Hpt_dom"/>
</dbReference>
<keyword evidence="13" id="KW-0472">Membrane</keyword>
<feature type="domain" description="HPt" evidence="21">
    <location>
        <begin position="603"/>
        <end position="705"/>
    </location>
</feature>
<evidence type="ECO:0000313" key="23">
    <source>
        <dbReference type="Proteomes" id="UP000733744"/>
    </source>
</evidence>
<evidence type="ECO:0000256" key="6">
    <source>
        <dbReference type="ARBA" id="ARBA00022553"/>
    </source>
</evidence>
<comment type="subcellular location">
    <subcellularLocation>
        <location evidence="2">Cell inner membrane</location>
        <topology evidence="2">Multi-pass membrane protein</topology>
    </subcellularLocation>
</comment>
<feature type="domain" description="Histidine kinase" evidence="17">
    <location>
        <begin position="199"/>
        <end position="418"/>
    </location>
</feature>
<protein>
    <recommendedName>
        <fullName evidence="3">histidine kinase</fullName>
        <ecNumber evidence="3">2.7.13.3</ecNumber>
    </recommendedName>
</protein>
<evidence type="ECO:0000256" key="5">
    <source>
        <dbReference type="ARBA" id="ARBA00022519"/>
    </source>
</evidence>
<dbReference type="Pfam" id="PF01627">
    <property type="entry name" value="Hpt"/>
    <property type="match status" value="1"/>
</dbReference>
<evidence type="ECO:0000256" key="2">
    <source>
        <dbReference type="ARBA" id="ARBA00004429"/>
    </source>
</evidence>
<dbReference type="CDD" id="cd00130">
    <property type="entry name" value="PAS"/>
    <property type="match status" value="1"/>
</dbReference>
<dbReference type="PANTHER" id="PTHR43047:SF64">
    <property type="entry name" value="HISTIDINE KINASE CONTAINING CHEY-HOMOLOGOUS RECEIVER DOMAIN AND PAS DOMAIN-RELATED"/>
    <property type="match status" value="1"/>
</dbReference>
<dbReference type="Proteomes" id="UP000733744">
    <property type="component" value="Unassembled WGS sequence"/>
</dbReference>
<dbReference type="PANTHER" id="PTHR43047">
    <property type="entry name" value="TWO-COMPONENT HISTIDINE PROTEIN KINASE"/>
    <property type="match status" value="1"/>
</dbReference>
<evidence type="ECO:0000256" key="14">
    <source>
        <dbReference type="PROSITE-ProRule" id="PRU00110"/>
    </source>
</evidence>
<evidence type="ECO:0000256" key="4">
    <source>
        <dbReference type="ARBA" id="ARBA00022475"/>
    </source>
</evidence>
<dbReference type="PROSITE" id="PS50112">
    <property type="entry name" value="PAS"/>
    <property type="match status" value="1"/>
</dbReference>
<comment type="catalytic activity">
    <reaction evidence="1">
        <text>ATP + protein L-histidine = ADP + protein N-phospho-L-histidine.</text>
        <dbReference type="EC" id="2.7.13.3"/>
    </reaction>
</comment>
<gene>
    <name evidence="22" type="ORF">EKO24_010185</name>
</gene>
<evidence type="ECO:0000256" key="3">
    <source>
        <dbReference type="ARBA" id="ARBA00012438"/>
    </source>
</evidence>
<feature type="domain" description="PAC" evidence="20">
    <location>
        <begin position="131"/>
        <end position="181"/>
    </location>
</feature>
<evidence type="ECO:0000256" key="11">
    <source>
        <dbReference type="ARBA" id="ARBA00022989"/>
    </source>
</evidence>
<dbReference type="EC" id="2.7.13.3" evidence="3"/>
<dbReference type="Gene3D" id="1.10.287.130">
    <property type="match status" value="1"/>
</dbReference>
<dbReference type="Gene3D" id="3.30.565.10">
    <property type="entry name" value="Histidine kinase-like ATPase, C-terminal domain"/>
    <property type="match status" value="1"/>
</dbReference>
<dbReference type="InterPro" id="IPR004358">
    <property type="entry name" value="Sig_transdc_His_kin-like_C"/>
</dbReference>
<dbReference type="SUPFAM" id="SSF55874">
    <property type="entry name" value="ATPase domain of HSP90 chaperone/DNA topoisomerase II/histidine kinase"/>
    <property type="match status" value="1"/>
</dbReference>
<keyword evidence="23" id="KW-1185">Reference proteome</keyword>
<evidence type="ECO:0000259" key="17">
    <source>
        <dbReference type="PROSITE" id="PS50109"/>
    </source>
</evidence>
<dbReference type="InterPro" id="IPR003594">
    <property type="entry name" value="HATPase_dom"/>
</dbReference>
<feature type="coiled-coil region" evidence="16">
    <location>
        <begin position="1"/>
        <end position="42"/>
    </location>
</feature>
<organism evidence="22 23">
    <name type="scientific">Candidatus Methylobacter oryzae</name>
    <dbReference type="NCBI Taxonomy" id="2497749"/>
    <lineage>
        <taxon>Bacteria</taxon>
        <taxon>Pseudomonadati</taxon>
        <taxon>Pseudomonadota</taxon>
        <taxon>Gammaproteobacteria</taxon>
        <taxon>Methylococcales</taxon>
        <taxon>Methylococcaceae</taxon>
        <taxon>Methylobacter</taxon>
    </lineage>
</organism>
<keyword evidence="7" id="KW-0808">Transferase</keyword>
<dbReference type="SMART" id="SM00448">
    <property type="entry name" value="REC"/>
    <property type="match status" value="1"/>
</dbReference>
<dbReference type="SMART" id="SM00387">
    <property type="entry name" value="HATPase_c"/>
    <property type="match status" value="1"/>
</dbReference>
<dbReference type="Pfam" id="PF00512">
    <property type="entry name" value="HisKA"/>
    <property type="match status" value="1"/>
</dbReference>
<dbReference type="InterPro" id="IPR011006">
    <property type="entry name" value="CheY-like_superfamily"/>
</dbReference>
<feature type="modified residue" description="Phosphohistidine" evidence="14">
    <location>
        <position position="644"/>
    </location>
</feature>
<evidence type="ECO:0000256" key="12">
    <source>
        <dbReference type="ARBA" id="ARBA00023012"/>
    </source>
</evidence>
<keyword evidence="12" id="KW-0902">Two-component regulatory system</keyword>
<dbReference type="InterPro" id="IPR035965">
    <property type="entry name" value="PAS-like_dom_sf"/>
</dbReference>
<keyword evidence="9" id="KW-0418">Kinase</keyword>
<dbReference type="PROSITE" id="PS50110">
    <property type="entry name" value="RESPONSE_REGULATORY"/>
    <property type="match status" value="1"/>
</dbReference>
<dbReference type="CDD" id="cd00082">
    <property type="entry name" value="HisKA"/>
    <property type="match status" value="1"/>
</dbReference>